<accession>A0AAD5NRN9</accession>
<evidence type="ECO:0000313" key="4">
    <source>
        <dbReference type="Proteomes" id="UP001064489"/>
    </source>
</evidence>
<proteinExistence type="inferred from homology"/>
<dbReference type="InterPro" id="IPR046960">
    <property type="entry name" value="PPR_At4g14850-like_plant"/>
</dbReference>
<reference evidence="3" key="1">
    <citation type="journal article" date="2022" name="Plant J.">
        <title>Strategies of tolerance reflected in two North American maple genomes.</title>
        <authorList>
            <person name="McEvoy S.L."/>
            <person name="Sezen U.U."/>
            <person name="Trouern-Trend A."/>
            <person name="McMahon S.M."/>
            <person name="Schaberg P.G."/>
            <person name="Yang J."/>
            <person name="Wegrzyn J.L."/>
            <person name="Swenson N.G."/>
        </authorList>
    </citation>
    <scope>NUCLEOTIDE SEQUENCE</scope>
    <source>
        <strain evidence="3">91603</strain>
    </source>
</reference>
<dbReference type="GO" id="GO:0009451">
    <property type="term" value="P:RNA modification"/>
    <property type="evidence" value="ECO:0007669"/>
    <property type="project" value="InterPro"/>
</dbReference>
<dbReference type="InterPro" id="IPR046848">
    <property type="entry name" value="E_motif"/>
</dbReference>
<dbReference type="GO" id="GO:0003723">
    <property type="term" value="F:RNA binding"/>
    <property type="evidence" value="ECO:0007669"/>
    <property type="project" value="InterPro"/>
</dbReference>
<dbReference type="PANTHER" id="PTHR47926">
    <property type="entry name" value="PENTATRICOPEPTIDE REPEAT-CONTAINING PROTEIN"/>
    <property type="match status" value="1"/>
</dbReference>
<evidence type="ECO:0000313" key="3">
    <source>
        <dbReference type="EMBL" id="KAI9176847.1"/>
    </source>
</evidence>
<dbReference type="InterPro" id="IPR046849">
    <property type="entry name" value="E2_motif"/>
</dbReference>
<reference evidence="3" key="2">
    <citation type="submission" date="2023-02" db="EMBL/GenBank/DDBJ databases">
        <authorList>
            <person name="Swenson N.G."/>
            <person name="Wegrzyn J.L."/>
            <person name="Mcevoy S.L."/>
        </authorList>
    </citation>
    <scope>NUCLEOTIDE SEQUENCE</scope>
    <source>
        <strain evidence="3">91603</strain>
        <tissue evidence="3">Leaf</tissue>
    </source>
</reference>
<feature type="domain" description="DYW" evidence="2">
    <location>
        <begin position="83"/>
        <end position="140"/>
    </location>
</feature>
<dbReference type="PANTHER" id="PTHR47926:SF390">
    <property type="entry name" value="TETRATRICOPEPTIDE REPEAT-LIKE SUPERFAMILY PROTEIN"/>
    <property type="match status" value="1"/>
</dbReference>
<dbReference type="InterPro" id="IPR032867">
    <property type="entry name" value="DYW_dom"/>
</dbReference>
<dbReference type="Pfam" id="PF20430">
    <property type="entry name" value="Eplus_motif"/>
    <property type="match status" value="1"/>
</dbReference>
<name>A0AAD5NRN9_ACENE</name>
<comment type="caution">
    <text evidence="3">The sequence shown here is derived from an EMBL/GenBank/DDBJ whole genome shotgun (WGS) entry which is preliminary data.</text>
</comment>
<dbReference type="Proteomes" id="UP001064489">
    <property type="component" value="Chromosome 5"/>
</dbReference>
<dbReference type="Pfam" id="PF20431">
    <property type="entry name" value="E_motif"/>
    <property type="match status" value="1"/>
</dbReference>
<evidence type="ECO:0000259" key="2">
    <source>
        <dbReference type="Pfam" id="PF14432"/>
    </source>
</evidence>
<dbReference type="Pfam" id="PF14432">
    <property type="entry name" value="DYW_deaminase"/>
    <property type="match status" value="1"/>
</dbReference>
<sequence>MEPQNAMNYVLLANMYTSRGKWEDVARARKLMREAEVKKEAGCSWVTMKDGVHVFVVGDKSHPEKDLVYEKLKELNQKMRDDGYVPQTKYALYYLDQENKSYHSERIAVAFVLTQNSRLPIMIMKNLRLCVDCHSAFKFI</sequence>
<dbReference type="AlphaFoldDB" id="A0AAD5NRN9"/>
<gene>
    <name evidence="3" type="ORF">LWI28_007800</name>
</gene>
<comment type="similarity">
    <text evidence="1">Belongs to the PPR family. PCMP-H subfamily.</text>
</comment>
<evidence type="ECO:0000256" key="1">
    <source>
        <dbReference type="ARBA" id="ARBA00006643"/>
    </source>
</evidence>
<dbReference type="EMBL" id="JAJSOW010000102">
    <property type="protein sequence ID" value="KAI9176847.1"/>
    <property type="molecule type" value="Genomic_DNA"/>
</dbReference>
<dbReference type="GO" id="GO:0008270">
    <property type="term" value="F:zinc ion binding"/>
    <property type="evidence" value="ECO:0007669"/>
    <property type="project" value="InterPro"/>
</dbReference>
<organism evidence="3 4">
    <name type="scientific">Acer negundo</name>
    <name type="common">Box elder</name>
    <dbReference type="NCBI Taxonomy" id="4023"/>
    <lineage>
        <taxon>Eukaryota</taxon>
        <taxon>Viridiplantae</taxon>
        <taxon>Streptophyta</taxon>
        <taxon>Embryophyta</taxon>
        <taxon>Tracheophyta</taxon>
        <taxon>Spermatophyta</taxon>
        <taxon>Magnoliopsida</taxon>
        <taxon>eudicotyledons</taxon>
        <taxon>Gunneridae</taxon>
        <taxon>Pentapetalae</taxon>
        <taxon>rosids</taxon>
        <taxon>malvids</taxon>
        <taxon>Sapindales</taxon>
        <taxon>Sapindaceae</taxon>
        <taxon>Hippocastanoideae</taxon>
        <taxon>Acereae</taxon>
        <taxon>Acer</taxon>
    </lineage>
</organism>
<keyword evidence="4" id="KW-1185">Reference proteome</keyword>
<protein>
    <recommendedName>
        <fullName evidence="2">DYW domain-containing protein</fullName>
    </recommendedName>
</protein>